<sequence length="456" mass="49013">MPFSFPFTFRFAVPGLANPFSSSSSASISDSRPDTGTEPRNSPKSIKPQRQISQDCQETTQRRCLSSEPSRSSVAPLSRKRGWEPAFSSPTQSATNLATSGYLDTPAKYRDMAAAQPSASTSGDGFHEVENIDDADMELPPAKRRRGLAGSIVSTAVSAALIGTAVGLTVYRLWRDRGKEIEQLQAPPPPYQQGGWTPIEVTPPPPPPQKAIEAPPPRTPHNTPRARRTRQIIASSSKRSGGYRSRPRARAQLAFGPSNTSRTHGLTSLPPPEFDFGDITNSTEDPVEEQMDWLGGRLAQLIEDGKKALGREVVVMSEAKEDELDDGSDAWVEDAPVASSSKPLSRTGSLRWSKRPAALTFASSPPPSYSPPAVSTASSAPYHSSQFEPSSAPQTPSLRPMYGRGISVDADLGVGAGAGIQSSSWKDDGRAMESPEIREAMERARARFGRGRQGAT</sequence>
<feature type="compositionally biased region" description="Acidic residues" evidence="1">
    <location>
        <begin position="320"/>
        <end position="332"/>
    </location>
</feature>
<reference evidence="3" key="1">
    <citation type="submission" date="2024-06" db="EMBL/GenBank/DDBJ databases">
        <title>Multi-omics analyses provide insights into the biosynthesis of the anticancer antibiotic pleurotin in Hohenbuehelia grisea.</title>
        <authorList>
            <person name="Weaver J.A."/>
            <person name="Alberti F."/>
        </authorList>
    </citation>
    <scope>NUCLEOTIDE SEQUENCE [LARGE SCALE GENOMIC DNA]</scope>
    <source>
        <strain evidence="3">T-177</strain>
    </source>
</reference>
<feature type="region of interest" description="Disordered" evidence="1">
    <location>
        <begin position="320"/>
        <end position="412"/>
    </location>
</feature>
<feature type="compositionally biased region" description="Pro residues" evidence="1">
    <location>
        <begin position="201"/>
        <end position="219"/>
    </location>
</feature>
<dbReference type="Proteomes" id="UP001556367">
    <property type="component" value="Unassembled WGS sequence"/>
</dbReference>
<dbReference type="EMBL" id="JASNQZ010000008">
    <property type="protein sequence ID" value="KAL0953667.1"/>
    <property type="molecule type" value="Genomic_DNA"/>
</dbReference>
<comment type="caution">
    <text evidence="2">The sequence shown here is derived from an EMBL/GenBank/DDBJ whole genome shotgun (WGS) entry which is preliminary data.</text>
</comment>
<feature type="compositionally biased region" description="Low complexity" evidence="1">
    <location>
        <begin position="371"/>
        <end position="381"/>
    </location>
</feature>
<organism evidence="2 3">
    <name type="scientific">Hohenbuehelia grisea</name>
    <dbReference type="NCBI Taxonomy" id="104357"/>
    <lineage>
        <taxon>Eukaryota</taxon>
        <taxon>Fungi</taxon>
        <taxon>Dikarya</taxon>
        <taxon>Basidiomycota</taxon>
        <taxon>Agaricomycotina</taxon>
        <taxon>Agaricomycetes</taxon>
        <taxon>Agaricomycetidae</taxon>
        <taxon>Agaricales</taxon>
        <taxon>Pleurotineae</taxon>
        <taxon>Pleurotaceae</taxon>
        <taxon>Hohenbuehelia</taxon>
    </lineage>
</organism>
<feature type="compositionally biased region" description="Polar residues" evidence="1">
    <location>
        <begin position="338"/>
        <end position="350"/>
    </location>
</feature>
<feature type="compositionally biased region" description="Low complexity" evidence="1">
    <location>
        <begin position="21"/>
        <end position="30"/>
    </location>
</feature>
<evidence type="ECO:0000313" key="3">
    <source>
        <dbReference type="Proteomes" id="UP001556367"/>
    </source>
</evidence>
<evidence type="ECO:0000313" key="2">
    <source>
        <dbReference type="EMBL" id="KAL0953667.1"/>
    </source>
</evidence>
<protein>
    <submittedName>
        <fullName evidence="2">Uncharacterized protein</fullName>
    </submittedName>
</protein>
<evidence type="ECO:0000256" key="1">
    <source>
        <dbReference type="SAM" id="MobiDB-lite"/>
    </source>
</evidence>
<feature type="region of interest" description="Disordered" evidence="1">
    <location>
        <begin position="185"/>
        <end position="283"/>
    </location>
</feature>
<gene>
    <name evidence="2" type="ORF">HGRIS_004866</name>
</gene>
<name>A0ABR3JDG5_9AGAR</name>
<feature type="compositionally biased region" description="Low complexity" evidence="1">
    <location>
        <begin position="235"/>
        <end position="244"/>
    </location>
</feature>
<feature type="compositionally biased region" description="Polar residues" evidence="1">
    <location>
        <begin position="382"/>
        <end position="397"/>
    </location>
</feature>
<keyword evidence="3" id="KW-1185">Reference proteome</keyword>
<accession>A0ABR3JDG5</accession>
<feature type="compositionally biased region" description="Polar residues" evidence="1">
    <location>
        <begin position="38"/>
        <end position="75"/>
    </location>
</feature>
<proteinExistence type="predicted"/>
<feature type="compositionally biased region" description="Polar residues" evidence="1">
    <location>
        <begin position="257"/>
        <end position="266"/>
    </location>
</feature>
<feature type="compositionally biased region" description="Polar residues" evidence="1">
    <location>
        <begin position="88"/>
        <end position="98"/>
    </location>
</feature>
<feature type="region of interest" description="Disordered" evidence="1">
    <location>
        <begin position="17"/>
        <end position="98"/>
    </location>
</feature>